<evidence type="ECO:0000256" key="11">
    <source>
        <dbReference type="ARBA" id="ARBA00023268"/>
    </source>
</evidence>
<evidence type="ECO:0000256" key="5">
    <source>
        <dbReference type="ARBA" id="ARBA00022771"/>
    </source>
</evidence>
<evidence type="ECO:0000256" key="10">
    <source>
        <dbReference type="ARBA" id="ARBA00023239"/>
    </source>
</evidence>
<dbReference type="InterPro" id="IPR044090">
    <property type="entry name" value="Nei2_N"/>
</dbReference>
<dbReference type="Proteomes" id="UP000054837">
    <property type="component" value="Unassembled WGS sequence"/>
</dbReference>
<dbReference type="InterPro" id="IPR010979">
    <property type="entry name" value="Ribosomal_uS13-like_H2TH"/>
</dbReference>
<evidence type="ECO:0000256" key="13">
    <source>
        <dbReference type="PROSITE-ProRule" id="PRU00391"/>
    </source>
</evidence>
<dbReference type="PROSITE" id="PS51066">
    <property type="entry name" value="ZF_FPG_2"/>
    <property type="match status" value="1"/>
</dbReference>
<protein>
    <recommendedName>
        <fullName evidence="2">DNA-(apurinic or apyrimidinic site) lyase</fullName>
        <ecNumber evidence="2">4.2.99.18</ecNumber>
    </recommendedName>
</protein>
<dbReference type="SMART" id="SM00898">
    <property type="entry name" value="Fapy_DNA_glyco"/>
    <property type="match status" value="1"/>
</dbReference>
<keyword evidence="3" id="KW-0479">Metal-binding</keyword>
<evidence type="ECO:0000256" key="3">
    <source>
        <dbReference type="ARBA" id="ARBA00022723"/>
    </source>
</evidence>
<comment type="caution">
    <text evidence="17">The sequence shown here is derived from an EMBL/GenBank/DDBJ whole genome shotgun (WGS) entry which is preliminary data.</text>
</comment>
<keyword evidence="8" id="KW-0238">DNA-binding</keyword>
<gene>
    <name evidence="17" type="ORF">AVL62_06255</name>
</gene>
<evidence type="ECO:0000256" key="6">
    <source>
        <dbReference type="ARBA" id="ARBA00022801"/>
    </source>
</evidence>
<evidence type="ECO:0000256" key="1">
    <source>
        <dbReference type="ARBA" id="ARBA00009409"/>
    </source>
</evidence>
<keyword evidence="12" id="KW-0326">Glycosidase</keyword>
<reference evidence="17 18" key="1">
    <citation type="submission" date="2015-12" db="EMBL/GenBank/DDBJ databases">
        <title>Serinicoccus chungangenesis strain CD08_5 genome sequencing and assembly.</title>
        <authorList>
            <person name="Chander A.M."/>
            <person name="Kaur G."/>
            <person name="Nair G.R."/>
            <person name="Dhawan D.K."/>
            <person name="Kochhar R.K."/>
            <person name="Mayilraj S."/>
            <person name="Bhadada S.K."/>
        </authorList>
    </citation>
    <scope>NUCLEOTIDE SEQUENCE [LARGE SCALE GENOMIC DNA]</scope>
    <source>
        <strain evidence="17 18">CD08_5</strain>
    </source>
</reference>
<keyword evidence="5 13" id="KW-0863">Zinc-finger</keyword>
<keyword evidence="7" id="KW-0862">Zinc</keyword>
<feature type="domain" description="FPG-type" evidence="15">
    <location>
        <begin position="225"/>
        <end position="263"/>
    </location>
</feature>
<keyword evidence="9" id="KW-0234">DNA repair</keyword>
<dbReference type="InterPro" id="IPR012319">
    <property type="entry name" value="FPG_cat"/>
</dbReference>
<dbReference type="InterPro" id="IPR015886">
    <property type="entry name" value="H2TH_FPG"/>
</dbReference>
<evidence type="ECO:0000256" key="7">
    <source>
        <dbReference type="ARBA" id="ARBA00022833"/>
    </source>
</evidence>
<dbReference type="STRING" id="767452.AVL62_06255"/>
<evidence type="ECO:0000256" key="4">
    <source>
        <dbReference type="ARBA" id="ARBA00022763"/>
    </source>
</evidence>
<dbReference type="PANTHER" id="PTHR42697">
    <property type="entry name" value="ENDONUCLEASE 8"/>
    <property type="match status" value="1"/>
</dbReference>
<dbReference type="AlphaFoldDB" id="A0A0W8IGZ4"/>
<evidence type="ECO:0000256" key="14">
    <source>
        <dbReference type="SAM" id="MobiDB-lite"/>
    </source>
</evidence>
<dbReference type="PROSITE" id="PS51068">
    <property type="entry name" value="FPG_CAT"/>
    <property type="match status" value="1"/>
</dbReference>
<dbReference type="EMBL" id="LQBL01000002">
    <property type="protein sequence ID" value="KUG59279.1"/>
    <property type="molecule type" value="Genomic_DNA"/>
</dbReference>
<dbReference type="EC" id="4.2.99.18" evidence="2"/>
<keyword evidence="11" id="KW-0511">Multifunctional enzyme</keyword>
<evidence type="ECO:0000259" key="16">
    <source>
        <dbReference type="PROSITE" id="PS51068"/>
    </source>
</evidence>
<dbReference type="SUPFAM" id="SSF57716">
    <property type="entry name" value="Glucocorticoid receptor-like (DNA-binding domain)"/>
    <property type="match status" value="1"/>
</dbReference>
<dbReference type="InterPro" id="IPR035937">
    <property type="entry name" value="FPG_N"/>
</dbReference>
<dbReference type="InterPro" id="IPR000214">
    <property type="entry name" value="Znf_DNA_glyclase/AP_lyase"/>
</dbReference>
<dbReference type="OrthoDB" id="9800855at2"/>
<comment type="similarity">
    <text evidence="1">Belongs to the FPG family.</text>
</comment>
<keyword evidence="10" id="KW-0456">Lyase</keyword>
<evidence type="ECO:0000256" key="9">
    <source>
        <dbReference type="ARBA" id="ARBA00023204"/>
    </source>
</evidence>
<dbReference type="Pfam" id="PF06831">
    <property type="entry name" value="H2TH"/>
    <property type="match status" value="1"/>
</dbReference>
<dbReference type="GO" id="GO:0000703">
    <property type="term" value="F:oxidized pyrimidine nucleobase lesion DNA N-glycosylase activity"/>
    <property type="evidence" value="ECO:0007669"/>
    <property type="project" value="TreeGrafter"/>
</dbReference>
<feature type="domain" description="Formamidopyrimidine-DNA glycosylase catalytic" evidence="16">
    <location>
        <begin position="2"/>
        <end position="93"/>
    </location>
</feature>
<evidence type="ECO:0000313" key="17">
    <source>
        <dbReference type="EMBL" id="KUG59279.1"/>
    </source>
</evidence>
<dbReference type="SUPFAM" id="SSF81624">
    <property type="entry name" value="N-terminal domain of MutM-like DNA repair proteins"/>
    <property type="match status" value="1"/>
</dbReference>
<organism evidence="17 18">
    <name type="scientific">Serinicoccus chungangensis</name>
    <dbReference type="NCBI Taxonomy" id="767452"/>
    <lineage>
        <taxon>Bacteria</taxon>
        <taxon>Bacillati</taxon>
        <taxon>Actinomycetota</taxon>
        <taxon>Actinomycetes</taxon>
        <taxon>Micrococcales</taxon>
        <taxon>Ornithinimicrobiaceae</taxon>
        <taxon>Serinicoccus</taxon>
    </lineage>
</organism>
<keyword evidence="4" id="KW-0227">DNA damage</keyword>
<dbReference type="Pfam" id="PF01149">
    <property type="entry name" value="Fapy_DNA_glyco"/>
    <property type="match status" value="1"/>
</dbReference>
<accession>A0A0W8IGZ4</accession>
<keyword evidence="6" id="KW-0378">Hydrolase</keyword>
<dbReference type="GO" id="GO:0008270">
    <property type="term" value="F:zinc ion binding"/>
    <property type="evidence" value="ECO:0007669"/>
    <property type="project" value="UniProtKB-KW"/>
</dbReference>
<feature type="region of interest" description="Disordered" evidence="14">
    <location>
        <begin position="264"/>
        <end position="285"/>
    </location>
</feature>
<name>A0A0W8IGZ4_9MICO</name>
<evidence type="ECO:0000313" key="18">
    <source>
        <dbReference type="Proteomes" id="UP000054837"/>
    </source>
</evidence>
<dbReference type="GO" id="GO:0140078">
    <property type="term" value="F:class I DNA-(apurinic or apyrimidinic site) endonuclease activity"/>
    <property type="evidence" value="ECO:0007669"/>
    <property type="project" value="UniProtKB-EC"/>
</dbReference>
<sequence>MPEGDAVWRTARRLHQALADEVLEGSDVRVPAHATADLSGRRTLEVVPRGKHLLHRVEGDVTVHSHLRMEGSWRVHPVARRHALGRRHTVRMLVWTGRRVAVGDSLGMLELVRTSEEHRVVGHLGPDLLDPAYDAELALDHVRSDPTRTITEACLDQRNVAGMGTIFTAEPLFLLGINPWTPVGELAEDQVRELLALARRLLVVSCRAGRTTITGRGDVNEDDAWVHGRMGLPCKRCGTTIRLAPIGRQPQERVMFSCPHCQGGRAPTDDGRPQSPLGHGRRPTY</sequence>
<evidence type="ECO:0000259" key="15">
    <source>
        <dbReference type="PROSITE" id="PS51066"/>
    </source>
</evidence>
<dbReference type="SUPFAM" id="SSF46946">
    <property type="entry name" value="S13-like H2TH domain"/>
    <property type="match status" value="1"/>
</dbReference>
<evidence type="ECO:0000256" key="8">
    <source>
        <dbReference type="ARBA" id="ARBA00023125"/>
    </source>
</evidence>
<proteinExistence type="inferred from homology"/>
<dbReference type="PANTHER" id="PTHR42697:SF1">
    <property type="entry name" value="ENDONUCLEASE 8"/>
    <property type="match status" value="1"/>
</dbReference>
<dbReference type="Gene3D" id="3.20.190.10">
    <property type="entry name" value="MutM-like, N-terminal"/>
    <property type="match status" value="1"/>
</dbReference>
<dbReference type="GO" id="GO:0006284">
    <property type="term" value="P:base-excision repair"/>
    <property type="evidence" value="ECO:0007669"/>
    <property type="project" value="InterPro"/>
</dbReference>
<dbReference type="CDD" id="cd08971">
    <property type="entry name" value="AcNei2_N"/>
    <property type="match status" value="1"/>
</dbReference>
<dbReference type="SMART" id="SM01232">
    <property type="entry name" value="H2TH"/>
    <property type="match status" value="1"/>
</dbReference>
<evidence type="ECO:0000256" key="2">
    <source>
        <dbReference type="ARBA" id="ARBA00012720"/>
    </source>
</evidence>
<dbReference type="GO" id="GO:0003684">
    <property type="term" value="F:damaged DNA binding"/>
    <property type="evidence" value="ECO:0007669"/>
    <property type="project" value="InterPro"/>
</dbReference>
<evidence type="ECO:0000256" key="12">
    <source>
        <dbReference type="ARBA" id="ARBA00023295"/>
    </source>
</evidence>
<dbReference type="Gene3D" id="1.10.8.50">
    <property type="match status" value="1"/>
</dbReference>
<keyword evidence="18" id="KW-1185">Reference proteome</keyword>
<dbReference type="RefSeq" id="WP_058889755.1">
    <property type="nucleotide sequence ID" value="NZ_LQBL01000002.1"/>
</dbReference>